<reference evidence="2" key="2">
    <citation type="submission" date="2019-07" db="EMBL/GenBank/DDBJ databases">
        <authorList>
            <person name="Seetharam A."/>
            <person name="Woodhouse M."/>
            <person name="Cannon E."/>
        </authorList>
    </citation>
    <scope>NUCLEOTIDE SEQUENCE [LARGE SCALE GENOMIC DNA]</scope>
    <source>
        <strain evidence="2">cv. B73</strain>
    </source>
</reference>
<keyword evidence="3" id="KW-1185">Reference proteome</keyword>
<protein>
    <submittedName>
        <fullName evidence="2">Uncharacterized protein</fullName>
    </submittedName>
</protein>
<accession>A0A804QK21</accession>
<reference evidence="3" key="1">
    <citation type="journal article" date="2009" name="Science">
        <title>The B73 maize genome: complexity, diversity, and dynamics.</title>
        <authorList>
            <person name="Schnable P.S."/>
            <person name="Ware D."/>
            <person name="Fulton R.S."/>
            <person name="Stein J.C."/>
            <person name="Wei F."/>
            <person name="Pasternak S."/>
            <person name="Liang C."/>
            <person name="Zhang J."/>
            <person name="Fulton L."/>
            <person name="Graves T.A."/>
            <person name="Minx P."/>
            <person name="Reily A.D."/>
            <person name="Courtney L."/>
            <person name="Kruchowski S.S."/>
            <person name="Tomlinson C."/>
            <person name="Strong C."/>
            <person name="Delehaunty K."/>
            <person name="Fronick C."/>
            <person name="Courtney B."/>
            <person name="Rock S.M."/>
            <person name="Belter E."/>
            <person name="Du F."/>
            <person name="Kim K."/>
            <person name="Abbott R.M."/>
            <person name="Cotton M."/>
            <person name="Levy A."/>
            <person name="Marchetto P."/>
            <person name="Ochoa K."/>
            <person name="Jackson S.M."/>
            <person name="Gillam B."/>
            <person name="Chen W."/>
            <person name="Yan L."/>
            <person name="Higginbotham J."/>
            <person name="Cardenas M."/>
            <person name="Waligorski J."/>
            <person name="Applebaum E."/>
            <person name="Phelps L."/>
            <person name="Falcone J."/>
            <person name="Kanchi K."/>
            <person name="Thane T."/>
            <person name="Scimone A."/>
            <person name="Thane N."/>
            <person name="Henke J."/>
            <person name="Wang T."/>
            <person name="Ruppert J."/>
            <person name="Shah N."/>
            <person name="Rotter K."/>
            <person name="Hodges J."/>
            <person name="Ingenthron E."/>
            <person name="Cordes M."/>
            <person name="Kohlberg S."/>
            <person name="Sgro J."/>
            <person name="Delgado B."/>
            <person name="Mead K."/>
            <person name="Chinwalla A."/>
            <person name="Leonard S."/>
            <person name="Crouse K."/>
            <person name="Collura K."/>
            <person name="Kudrna D."/>
            <person name="Currie J."/>
            <person name="He R."/>
            <person name="Angelova A."/>
            <person name="Rajasekar S."/>
            <person name="Mueller T."/>
            <person name="Lomeli R."/>
            <person name="Scara G."/>
            <person name="Ko A."/>
            <person name="Delaney K."/>
            <person name="Wissotski M."/>
            <person name="Lopez G."/>
            <person name="Campos D."/>
            <person name="Braidotti M."/>
            <person name="Ashley E."/>
            <person name="Golser W."/>
            <person name="Kim H."/>
            <person name="Lee S."/>
            <person name="Lin J."/>
            <person name="Dujmic Z."/>
            <person name="Kim W."/>
            <person name="Talag J."/>
            <person name="Zuccolo A."/>
            <person name="Fan C."/>
            <person name="Sebastian A."/>
            <person name="Kramer M."/>
            <person name="Spiegel L."/>
            <person name="Nascimento L."/>
            <person name="Zutavern T."/>
            <person name="Miller B."/>
            <person name="Ambroise C."/>
            <person name="Muller S."/>
            <person name="Spooner W."/>
            <person name="Narechania A."/>
            <person name="Ren L."/>
            <person name="Wei S."/>
            <person name="Kumari S."/>
            <person name="Faga B."/>
            <person name="Levy M.J."/>
            <person name="McMahan L."/>
            <person name="Van Buren P."/>
            <person name="Vaughn M.W."/>
            <person name="Ying K."/>
            <person name="Yeh C.-T."/>
            <person name="Emrich S.J."/>
            <person name="Jia Y."/>
            <person name="Kalyanaraman A."/>
            <person name="Hsia A.-P."/>
            <person name="Barbazuk W.B."/>
            <person name="Baucom R.S."/>
            <person name="Brutnell T.P."/>
            <person name="Carpita N.C."/>
            <person name="Chaparro C."/>
            <person name="Chia J.-M."/>
            <person name="Deragon J.-M."/>
            <person name="Estill J.C."/>
            <person name="Fu Y."/>
            <person name="Jeddeloh J.A."/>
            <person name="Han Y."/>
            <person name="Lee H."/>
            <person name="Li P."/>
            <person name="Lisch D.R."/>
            <person name="Liu S."/>
            <person name="Liu Z."/>
            <person name="Nagel D.H."/>
            <person name="McCann M.C."/>
            <person name="SanMiguel P."/>
            <person name="Myers A.M."/>
            <person name="Nettleton D."/>
            <person name="Nguyen J."/>
            <person name="Penning B.W."/>
            <person name="Ponnala L."/>
            <person name="Schneider K.L."/>
            <person name="Schwartz D.C."/>
            <person name="Sharma A."/>
            <person name="Soderlund C."/>
            <person name="Springer N.M."/>
            <person name="Sun Q."/>
            <person name="Wang H."/>
            <person name="Waterman M."/>
            <person name="Westerman R."/>
            <person name="Wolfgruber T.K."/>
            <person name="Yang L."/>
            <person name="Yu Y."/>
            <person name="Zhang L."/>
            <person name="Zhou S."/>
            <person name="Zhu Q."/>
            <person name="Bennetzen J.L."/>
            <person name="Dawe R.K."/>
            <person name="Jiang J."/>
            <person name="Jiang N."/>
            <person name="Presting G.G."/>
            <person name="Wessler S.R."/>
            <person name="Aluru S."/>
            <person name="Martienssen R.A."/>
            <person name="Clifton S.W."/>
            <person name="McCombie W.R."/>
            <person name="Wing R.A."/>
            <person name="Wilson R.K."/>
        </authorList>
    </citation>
    <scope>NUCLEOTIDE SEQUENCE [LARGE SCALE GENOMIC DNA]</scope>
    <source>
        <strain evidence="3">cv. B73</strain>
    </source>
</reference>
<dbReference type="Gramene" id="Zm00001eb335190_T001">
    <property type="protein sequence ID" value="Zm00001eb335190_P001"/>
    <property type="gene ID" value="Zm00001eb335190"/>
</dbReference>
<dbReference type="AlphaFoldDB" id="A0A804QK21"/>
<name>A0A804QK21_MAIZE</name>
<feature type="compositionally biased region" description="Basic residues" evidence="1">
    <location>
        <begin position="50"/>
        <end position="60"/>
    </location>
</feature>
<sequence>MWRNPEYLTPNPSLQPQEQIFFCQNPWKEQPRTPQIWTNRATKPGQKPPRSAKTRRKKRAGGTDLSIDEDLFHPLSPLRIDRLEQARERRRRRRRPATTGAMSATTTRSEMGQEGIYESWLLVLSSPPTPAPSVVVASVPASLNTRLNPDPKRRQEQKGQATPLVRRYLIIPHSSPSCTARPLRRTTRDLSRHARVRDPAPHTAETARSSSGPTRHWRIICLTERGRRGRPRCAGAGRTIGSAKAVCYAHSDDSWTQGCRWPPQSEYGTCWFPGEELLCTLLRLSRGANVFGPHLSSRQGRNASGGGGAFLVGFMRCEWATRGRDGHGNDKPSATRVQGMLCCFVDSWDPQK</sequence>
<proteinExistence type="predicted"/>
<feature type="region of interest" description="Disordered" evidence="1">
    <location>
        <begin position="33"/>
        <end position="110"/>
    </location>
</feature>
<organism evidence="2 3">
    <name type="scientific">Zea mays</name>
    <name type="common">Maize</name>
    <dbReference type="NCBI Taxonomy" id="4577"/>
    <lineage>
        <taxon>Eukaryota</taxon>
        <taxon>Viridiplantae</taxon>
        <taxon>Streptophyta</taxon>
        <taxon>Embryophyta</taxon>
        <taxon>Tracheophyta</taxon>
        <taxon>Spermatophyta</taxon>
        <taxon>Magnoliopsida</taxon>
        <taxon>Liliopsida</taxon>
        <taxon>Poales</taxon>
        <taxon>Poaceae</taxon>
        <taxon>PACMAD clade</taxon>
        <taxon>Panicoideae</taxon>
        <taxon>Andropogonodae</taxon>
        <taxon>Andropogoneae</taxon>
        <taxon>Tripsacinae</taxon>
        <taxon>Zea</taxon>
    </lineage>
</organism>
<evidence type="ECO:0000313" key="3">
    <source>
        <dbReference type="Proteomes" id="UP000007305"/>
    </source>
</evidence>
<feature type="compositionally biased region" description="Polar residues" evidence="1">
    <location>
        <begin position="100"/>
        <end position="110"/>
    </location>
</feature>
<feature type="region of interest" description="Disordered" evidence="1">
    <location>
        <begin position="178"/>
        <end position="213"/>
    </location>
</feature>
<evidence type="ECO:0000313" key="2">
    <source>
        <dbReference type="EnsemblPlants" id="Zm00001eb335190_P001"/>
    </source>
</evidence>
<dbReference type="InParanoid" id="A0A804QK21"/>
<dbReference type="Proteomes" id="UP000007305">
    <property type="component" value="Chromosome 8"/>
</dbReference>
<evidence type="ECO:0000256" key="1">
    <source>
        <dbReference type="SAM" id="MobiDB-lite"/>
    </source>
</evidence>
<reference evidence="2" key="3">
    <citation type="submission" date="2021-05" db="UniProtKB">
        <authorList>
            <consortium name="EnsemblPlants"/>
        </authorList>
    </citation>
    <scope>IDENTIFICATION</scope>
    <source>
        <strain evidence="2">cv. B73</strain>
    </source>
</reference>
<feature type="compositionally biased region" description="Basic and acidic residues" evidence="1">
    <location>
        <begin position="186"/>
        <end position="200"/>
    </location>
</feature>
<dbReference type="EnsemblPlants" id="Zm00001eb335190_T001">
    <property type="protein sequence ID" value="Zm00001eb335190_P001"/>
    <property type="gene ID" value="Zm00001eb335190"/>
</dbReference>